<sequence>MYIRYETKLTFTGTAHQKGIFAAMGDLKRMDKMSAEERQWYVATASWFNENLKNPACFEGPDHEAIRFVAKSWFLNVPSLFLSKSVQVVELLRKYEIDVDVLTSENPGEVIYRDDFQIVVLPKEG</sequence>
<dbReference type="EMBL" id="JAFFZP010000016">
    <property type="protein sequence ID" value="MBN0988011.1"/>
    <property type="molecule type" value="Genomic_DNA"/>
</dbReference>
<reference evidence="1 2" key="1">
    <citation type="submission" date="2021-02" db="EMBL/GenBank/DDBJ databases">
        <title>A novel species of genus Amphritea isolated from a fishpond in China.</title>
        <authorList>
            <person name="Lu H."/>
        </authorList>
    </citation>
    <scope>NUCLEOTIDE SEQUENCE [LARGE SCALE GENOMIC DNA]</scope>
    <source>
        <strain evidence="1 2">RP18W</strain>
    </source>
</reference>
<accession>A0ABS2W8U2</accession>
<comment type="caution">
    <text evidence="1">The sequence shown here is derived from an EMBL/GenBank/DDBJ whole genome shotgun (WGS) entry which is preliminary data.</text>
</comment>
<organism evidence="1 2">
    <name type="scientific">Amphritea pacifica</name>
    <dbReference type="NCBI Taxonomy" id="2811233"/>
    <lineage>
        <taxon>Bacteria</taxon>
        <taxon>Pseudomonadati</taxon>
        <taxon>Pseudomonadota</taxon>
        <taxon>Gammaproteobacteria</taxon>
        <taxon>Oceanospirillales</taxon>
        <taxon>Oceanospirillaceae</taxon>
        <taxon>Amphritea</taxon>
    </lineage>
</organism>
<gene>
    <name evidence="1" type="ORF">JW498_11600</name>
</gene>
<protein>
    <submittedName>
        <fullName evidence="1">Uncharacterized protein</fullName>
    </submittedName>
</protein>
<dbReference type="RefSeq" id="WP_205213704.1">
    <property type="nucleotide sequence ID" value="NZ_JAFFZP010000016.1"/>
</dbReference>
<keyword evidence="2" id="KW-1185">Reference proteome</keyword>
<proteinExistence type="predicted"/>
<dbReference type="Proteomes" id="UP000760472">
    <property type="component" value="Unassembled WGS sequence"/>
</dbReference>
<evidence type="ECO:0000313" key="1">
    <source>
        <dbReference type="EMBL" id="MBN0988011.1"/>
    </source>
</evidence>
<evidence type="ECO:0000313" key="2">
    <source>
        <dbReference type="Proteomes" id="UP000760472"/>
    </source>
</evidence>
<name>A0ABS2W8U2_9GAMM</name>